<accession>A0ABS4NXE0</accession>
<evidence type="ECO:0000313" key="2">
    <source>
        <dbReference type="EMBL" id="MBP2114115.1"/>
    </source>
</evidence>
<protein>
    <submittedName>
        <fullName evidence="2">Transposase-like protein</fullName>
    </submittedName>
</protein>
<dbReference type="Proteomes" id="UP000773462">
    <property type="component" value="Unassembled WGS sequence"/>
</dbReference>
<dbReference type="InterPro" id="IPR010921">
    <property type="entry name" value="Trp_repressor/repl_initiator"/>
</dbReference>
<evidence type="ECO:0000256" key="1">
    <source>
        <dbReference type="SAM" id="MobiDB-lite"/>
    </source>
</evidence>
<keyword evidence="3" id="KW-1185">Reference proteome</keyword>
<feature type="region of interest" description="Disordered" evidence="1">
    <location>
        <begin position="64"/>
        <end position="97"/>
    </location>
</feature>
<dbReference type="SUPFAM" id="SSF48295">
    <property type="entry name" value="TrpR-like"/>
    <property type="match status" value="1"/>
</dbReference>
<evidence type="ECO:0000313" key="3">
    <source>
        <dbReference type="Proteomes" id="UP000773462"/>
    </source>
</evidence>
<name>A0ABS4NXE0_9BACL</name>
<organism evidence="2 3">
    <name type="scientific">Paenibacillus silagei</name>
    <dbReference type="NCBI Taxonomy" id="1670801"/>
    <lineage>
        <taxon>Bacteria</taxon>
        <taxon>Bacillati</taxon>
        <taxon>Bacillota</taxon>
        <taxon>Bacilli</taxon>
        <taxon>Bacillales</taxon>
        <taxon>Paenibacillaceae</taxon>
        <taxon>Paenibacillus</taxon>
    </lineage>
</organism>
<proteinExistence type="predicted"/>
<sequence length="97" mass="11032">MPTPRRTFTPEEKARIVLDILKEEKSVSQIASEAGIHANVLNSWKNEATQNLSQLFVGDRKGITKTKKRMRTADRRTLRRGGQAHLLNYRGSKKSGR</sequence>
<dbReference type="InterPro" id="IPR002514">
    <property type="entry name" value="Transposase_8"/>
</dbReference>
<dbReference type="Pfam" id="PF01527">
    <property type="entry name" value="HTH_Tnp_1"/>
    <property type="match status" value="1"/>
</dbReference>
<dbReference type="EMBL" id="JAGGLV010000015">
    <property type="protein sequence ID" value="MBP2114115.1"/>
    <property type="molecule type" value="Genomic_DNA"/>
</dbReference>
<gene>
    <name evidence="2" type="ORF">J2Z70_004276</name>
</gene>
<reference evidence="2 3" key="1">
    <citation type="submission" date="2021-03" db="EMBL/GenBank/DDBJ databases">
        <title>Genomic Encyclopedia of Type Strains, Phase IV (KMG-IV): sequencing the most valuable type-strain genomes for metagenomic binning, comparative biology and taxonomic classification.</title>
        <authorList>
            <person name="Goeker M."/>
        </authorList>
    </citation>
    <scope>NUCLEOTIDE SEQUENCE [LARGE SCALE GENOMIC DNA]</scope>
    <source>
        <strain evidence="2 3">DSM 101953</strain>
    </source>
</reference>
<comment type="caution">
    <text evidence="2">The sequence shown here is derived from an EMBL/GenBank/DDBJ whole genome shotgun (WGS) entry which is preliminary data.</text>
</comment>